<dbReference type="VEuPathDB" id="FungiDB:YALI0_A17446g"/>
<protein>
    <submittedName>
        <fullName evidence="2">Uncharacterized protein</fullName>
    </submittedName>
</protein>
<proteinExistence type="predicted"/>
<dbReference type="Proteomes" id="UP000256601">
    <property type="component" value="Unassembled WGS sequence"/>
</dbReference>
<dbReference type="VEuPathDB" id="FungiDB:YALI1_A17546g"/>
<feature type="region of interest" description="Disordered" evidence="1">
    <location>
        <begin position="1"/>
        <end position="182"/>
    </location>
</feature>
<accession>A0A371C3U0</accession>
<name>A0A371C3U0_YARLL</name>
<evidence type="ECO:0000313" key="2">
    <source>
        <dbReference type="EMBL" id="RDW24991.1"/>
    </source>
</evidence>
<feature type="compositionally biased region" description="Polar residues" evidence="1">
    <location>
        <begin position="14"/>
        <end position="37"/>
    </location>
</feature>
<gene>
    <name evidence="2" type="ORF">B0I71DRAFT_84669</name>
</gene>
<evidence type="ECO:0000256" key="1">
    <source>
        <dbReference type="SAM" id="MobiDB-lite"/>
    </source>
</evidence>
<reference evidence="2 3" key="1">
    <citation type="submission" date="2018-07" db="EMBL/GenBank/DDBJ databases">
        <title>Draft Genome Assemblies for Five Robust Yarrowia lipolytica Strains Exhibiting High Lipid Production and Pentose Sugar Utilization and Sugar Alcohol Secretion from Undetoxified Lignocellulosic Biomass Hydrolysates.</title>
        <authorList>
            <consortium name="DOE Joint Genome Institute"/>
            <person name="Walker C."/>
            <person name="Ryu S."/>
            <person name="Na H."/>
            <person name="Zane M."/>
            <person name="LaButti K."/>
            <person name="Lipzen A."/>
            <person name="Haridas S."/>
            <person name="Barry K."/>
            <person name="Grigoriev I.V."/>
            <person name="Quarterman J."/>
            <person name="Slininger P."/>
            <person name="Dien B."/>
            <person name="Trinh C.T."/>
        </authorList>
    </citation>
    <scope>NUCLEOTIDE SEQUENCE [LARGE SCALE GENOMIC DNA]</scope>
    <source>
        <strain evidence="2 3">YB392</strain>
    </source>
</reference>
<feature type="compositionally biased region" description="Basic residues" evidence="1">
    <location>
        <begin position="150"/>
        <end position="159"/>
    </location>
</feature>
<sequence>MLSKAGVCIKGSPPKSTRTEGATLTSFKNFNPESQWNGEDDDGDLTQIDPFLQSQTLSPTQPPGPATEPPVMSQTFVDPPSSSQASPPYQFKHSRSARLAPSSSQSYLPVKPTPLSQPRRFSETSTWKRTVDDMPSLGASPVSSPPNSPKRAKSWKKHFTPADTDVRSGNGMVSRGTQTEDPEWLTDTQAMENHIVDVVQNPLFDAYVARIKELMKGDQFEKDGF</sequence>
<evidence type="ECO:0000313" key="3">
    <source>
        <dbReference type="Proteomes" id="UP000256601"/>
    </source>
</evidence>
<dbReference type="AlphaFoldDB" id="A0A371C3U0"/>
<dbReference type="EMBL" id="KZ857340">
    <property type="protein sequence ID" value="RDW24991.1"/>
    <property type="molecule type" value="Genomic_DNA"/>
</dbReference>
<organism evidence="2 3">
    <name type="scientific">Yarrowia lipolytica</name>
    <name type="common">Candida lipolytica</name>
    <dbReference type="NCBI Taxonomy" id="4952"/>
    <lineage>
        <taxon>Eukaryota</taxon>
        <taxon>Fungi</taxon>
        <taxon>Dikarya</taxon>
        <taxon>Ascomycota</taxon>
        <taxon>Saccharomycotina</taxon>
        <taxon>Dipodascomycetes</taxon>
        <taxon>Dipodascales</taxon>
        <taxon>Dipodascales incertae sedis</taxon>
        <taxon>Yarrowia</taxon>
    </lineage>
</organism>
<feature type="compositionally biased region" description="Low complexity" evidence="1">
    <location>
        <begin position="79"/>
        <end position="88"/>
    </location>
</feature>